<evidence type="ECO:0000259" key="15">
    <source>
        <dbReference type="Pfam" id="PF02953"/>
    </source>
</evidence>
<proteinExistence type="inferred from homology"/>
<comment type="similarity">
    <text evidence="2 14">Belongs to the small Tim family.</text>
</comment>
<comment type="subunit">
    <text evidence="13">Heterohexamer; composed of 3 copies of TIM8 and 3 copies of TIM13, named soluble 70 kDa complex. Associates with the TIM22 complex, whose core is composed of TIM22 and TIM54. Interacts with the transmembrane regions of multi-pass transmembrane proteins in transit.</text>
</comment>
<evidence type="ECO:0000256" key="12">
    <source>
        <dbReference type="ARBA" id="ARBA00025151"/>
    </source>
</evidence>
<reference evidence="16 17" key="1">
    <citation type="submission" date="2015-01" db="EMBL/GenBank/DDBJ databases">
        <title>The Genome Sequence of Ochroconis gallopava CBS43764.</title>
        <authorList>
            <consortium name="The Broad Institute Genomics Platform"/>
            <person name="Cuomo C."/>
            <person name="de Hoog S."/>
            <person name="Gorbushina A."/>
            <person name="Stielow B."/>
            <person name="Teixiera M."/>
            <person name="Abouelleil A."/>
            <person name="Chapman S.B."/>
            <person name="Priest M."/>
            <person name="Young S.K."/>
            <person name="Wortman J."/>
            <person name="Nusbaum C."/>
            <person name="Birren B."/>
        </authorList>
    </citation>
    <scope>NUCLEOTIDE SEQUENCE [LARGE SCALE GENOMIC DNA]</scope>
    <source>
        <strain evidence="16 17">CBS 43764</strain>
    </source>
</reference>
<dbReference type="InParanoid" id="A0A0D2A6D8"/>
<dbReference type="GO" id="GO:0045039">
    <property type="term" value="P:protein insertion into mitochondrial inner membrane"/>
    <property type="evidence" value="ECO:0007669"/>
    <property type="project" value="UniProtKB-ARBA"/>
</dbReference>
<dbReference type="AlphaFoldDB" id="A0A0D2A6D8"/>
<organism evidence="16 17">
    <name type="scientific">Verruconis gallopava</name>
    <dbReference type="NCBI Taxonomy" id="253628"/>
    <lineage>
        <taxon>Eukaryota</taxon>
        <taxon>Fungi</taxon>
        <taxon>Dikarya</taxon>
        <taxon>Ascomycota</taxon>
        <taxon>Pezizomycotina</taxon>
        <taxon>Dothideomycetes</taxon>
        <taxon>Pleosporomycetidae</taxon>
        <taxon>Venturiales</taxon>
        <taxon>Sympoventuriaceae</taxon>
        <taxon>Verruconis</taxon>
    </lineage>
</organism>
<dbReference type="Pfam" id="PF02953">
    <property type="entry name" value="zf-Tim10_DDP"/>
    <property type="match status" value="1"/>
</dbReference>
<protein>
    <recommendedName>
        <fullName evidence="14">Mitochondrial import inner membrane translocase subunit</fullName>
    </recommendedName>
</protein>
<dbReference type="GO" id="GO:0015031">
    <property type="term" value="P:protein transport"/>
    <property type="evidence" value="ECO:0007669"/>
    <property type="project" value="UniProtKB-KW"/>
</dbReference>
<dbReference type="STRING" id="253628.A0A0D2A6D8"/>
<dbReference type="GeneID" id="27314596"/>
<dbReference type="HOGENOM" id="CLU_141397_0_2_1"/>
<evidence type="ECO:0000313" key="16">
    <source>
        <dbReference type="EMBL" id="KIW02135.1"/>
    </source>
</evidence>
<keyword evidence="5 14" id="KW-0472">Membrane</keyword>
<evidence type="ECO:0000256" key="2">
    <source>
        <dbReference type="ARBA" id="ARBA00006720"/>
    </source>
</evidence>
<dbReference type="OrthoDB" id="7813104at2759"/>
<dbReference type="InterPro" id="IPR004217">
    <property type="entry name" value="Tim10-like"/>
</dbReference>
<evidence type="ECO:0000256" key="1">
    <source>
        <dbReference type="ARBA" id="ARBA00004137"/>
    </source>
</evidence>
<name>A0A0D2A6D8_9PEZI</name>
<comment type="subcellular location">
    <subcellularLocation>
        <location evidence="1 14">Mitochondrion inner membrane</location>
        <topology evidence="1 14">Peripheral membrane protein</topology>
        <orientation evidence="1 14">Intermembrane side</orientation>
    </subcellularLocation>
</comment>
<evidence type="ECO:0000256" key="9">
    <source>
        <dbReference type="ARBA" id="ARBA00023128"/>
    </source>
</evidence>
<keyword evidence="17" id="KW-1185">Reference proteome</keyword>
<keyword evidence="8 14" id="KW-0811">Translocation</keyword>
<evidence type="ECO:0000256" key="4">
    <source>
        <dbReference type="ARBA" id="ARBA00022723"/>
    </source>
</evidence>
<keyword evidence="11 14" id="KW-0143">Chaperone</keyword>
<dbReference type="FunFam" id="1.10.287.810:FF:000001">
    <property type="entry name" value="mitochondrial import inner membrane translocase subunit TIM13"/>
    <property type="match status" value="1"/>
</dbReference>
<keyword evidence="10 14" id="KW-1015">Disulfide bond</keyword>
<dbReference type="FunCoup" id="A0A0D2A6D8">
    <property type="interactions" value="405"/>
</dbReference>
<evidence type="ECO:0000256" key="11">
    <source>
        <dbReference type="ARBA" id="ARBA00023186"/>
    </source>
</evidence>
<evidence type="ECO:0000313" key="17">
    <source>
        <dbReference type="Proteomes" id="UP000053259"/>
    </source>
</evidence>
<dbReference type="InterPro" id="IPR035427">
    <property type="entry name" value="Tim10-like_dom_sf"/>
</dbReference>
<evidence type="ECO:0000256" key="6">
    <source>
        <dbReference type="ARBA" id="ARBA00022833"/>
    </source>
</evidence>
<evidence type="ECO:0000256" key="5">
    <source>
        <dbReference type="ARBA" id="ARBA00022792"/>
    </source>
</evidence>
<keyword evidence="9 14" id="KW-0496">Mitochondrion</keyword>
<keyword evidence="5 14" id="KW-0999">Mitochondrion inner membrane</keyword>
<evidence type="ECO:0000256" key="10">
    <source>
        <dbReference type="ARBA" id="ARBA00023157"/>
    </source>
</evidence>
<feature type="domain" description="Tim10-like" evidence="15">
    <location>
        <begin position="16"/>
        <end position="75"/>
    </location>
</feature>
<comment type="function">
    <text evidence="12">Mitochondrial intermembrane chaperone that participates in the import and insertion of some multi-pass transmembrane proteins into the mitochondrial inner membrane. Also required for the transfer of beta-barrel precursors from the TOM complex to the sorting and assembly machinery (SAM complex) of the outer membrane. Acts as a chaperone-like protein that protects the hydrophobic precursors from aggregation and guide them through the mitochondrial intermembrane space. The TIM8-TIM13 complex is non essential and only mediates the import of few proteins, while the predominant TIM9-TIM10 70 kDa complex is crucial and mediates the import of much more proteins.</text>
</comment>
<dbReference type="Proteomes" id="UP000053259">
    <property type="component" value="Unassembled WGS sequence"/>
</dbReference>
<comment type="domain">
    <text evidence="14">The twin CX3C motif contains 4 conserved Cys residues that form 2 disulfide bonds in the mitochondrial intermembrane space.</text>
</comment>
<dbReference type="GO" id="GO:0005743">
    <property type="term" value="C:mitochondrial inner membrane"/>
    <property type="evidence" value="ECO:0007669"/>
    <property type="project" value="UniProtKB-SubCell"/>
</dbReference>
<dbReference type="EMBL" id="KN847551">
    <property type="protein sequence ID" value="KIW02135.1"/>
    <property type="molecule type" value="Genomic_DNA"/>
</dbReference>
<keyword evidence="6" id="KW-0862">Zinc</keyword>
<keyword evidence="3 14" id="KW-0813">Transport</keyword>
<sequence>MDASASADPKTAIMNEVRQQSAVINARQLIEKINEHCFDRCVPKPGTSFSSGESSCISACMEKYMNAWNVVSKTYVGRLQQAQAAGPGALTF</sequence>
<dbReference type="Gene3D" id="1.10.287.810">
    <property type="entry name" value="Mitochondrial import inner membrane translocase subunit tim13 like domains"/>
    <property type="match status" value="1"/>
</dbReference>
<dbReference type="RefSeq" id="XP_016212004.1">
    <property type="nucleotide sequence ID" value="XM_016360292.1"/>
</dbReference>
<keyword evidence="7 14" id="KW-0653">Protein transport</keyword>
<evidence type="ECO:0000256" key="8">
    <source>
        <dbReference type="ARBA" id="ARBA00023010"/>
    </source>
</evidence>
<dbReference type="GO" id="GO:0046872">
    <property type="term" value="F:metal ion binding"/>
    <property type="evidence" value="ECO:0007669"/>
    <property type="project" value="UniProtKB-KW"/>
</dbReference>
<accession>A0A0D2A6D8</accession>
<evidence type="ECO:0000256" key="14">
    <source>
        <dbReference type="RuleBase" id="RU367043"/>
    </source>
</evidence>
<dbReference type="GO" id="GO:0042719">
    <property type="term" value="C:mitochondrial intermembrane space chaperone complex"/>
    <property type="evidence" value="ECO:0007669"/>
    <property type="project" value="UniProtKB-ARBA"/>
</dbReference>
<dbReference type="SUPFAM" id="SSF144122">
    <property type="entry name" value="Tim10-like"/>
    <property type="match status" value="1"/>
</dbReference>
<keyword evidence="4" id="KW-0479">Metal-binding</keyword>
<evidence type="ECO:0000256" key="3">
    <source>
        <dbReference type="ARBA" id="ARBA00022448"/>
    </source>
</evidence>
<evidence type="ECO:0000256" key="13">
    <source>
        <dbReference type="ARBA" id="ARBA00025862"/>
    </source>
</evidence>
<evidence type="ECO:0000256" key="7">
    <source>
        <dbReference type="ARBA" id="ARBA00022927"/>
    </source>
</evidence>
<dbReference type="VEuPathDB" id="FungiDB:PV09_06623"/>
<gene>
    <name evidence="16" type="ORF">PV09_06623</name>
</gene>